<reference evidence="3" key="1">
    <citation type="submission" date="2017-11" db="EMBL/GenBank/DDBJ databases">
        <authorList>
            <person name="Chan K.G."/>
            <person name="Lee L.S."/>
        </authorList>
    </citation>
    <scope>NUCLEOTIDE SEQUENCE [LARGE SCALE GENOMIC DNA]</scope>
    <source>
        <strain evidence="3">DSM 100970</strain>
    </source>
</reference>
<dbReference type="RefSeq" id="WP_102952250.1">
    <property type="nucleotide sequence ID" value="NZ_CP024847.1"/>
</dbReference>
<feature type="signal peptide" evidence="1">
    <location>
        <begin position="1"/>
        <end position="18"/>
    </location>
</feature>
<feature type="chain" id="PRO_5014412361" evidence="1">
    <location>
        <begin position="19"/>
        <end position="76"/>
    </location>
</feature>
<dbReference type="KEGG" id="nba:CUN60_11890"/>
<proteinExistence type="predicted"/>
<accession>A0A2I7N920</accession>
<keyword evidence="3" id="KW-1185">Reference proteome</keyword>
<organism evidence="2 3">
    <name type="scientific">Aquella oligotrophica</name>
    <dbReference type="NCBI Taxonomy" id="2067065"/>
    <lineage>
        <taxon>Bacteria</taxon>
        <taxon>Pseudomonadati</taxon>
        <taxon>Pseudomonadota</taxon>
        <taxon>Betaproteobacteria</taxon>
        <taxon>Neisseriales</taxon>
        <taxon>Neisseriaceae</taxon>
        <taxon>Aquella</taxon>
    </lineage>
</organism>
<gene>
    <name evidence="2" type="ORF">CUN60_11890</name>
</gene>
<dbReference type="AlphaFoldDB" id="A0A2I7N920"/>
<name>A0A2I7N920_9NEIS</name>
<keyword evidence="1" id="KW-0732">Signal</keyword>
<evidence type="ECO:0000313" key="3">
    <source>
        <dbReference type="Proteomes" id="UP000236655"/>
    </source>
</evidence>
<dbReference type="Proteomes" id="UP000236655">
    <property type="component" value="Chromosome"/>
</dbReference>
<evidence type="ECO:0000313" key="2">
    <source>
        <dbReference type="EMBL" id="AUR52964.1"/>
    </source>
</evidence>
<sequence>MNKLLILAACLWIGSSYATDGRNQGAVNNLCQNLSAACSGGDQQSCDAYKSAGCGCDAETGTCTRGNYSDNNEAKQ</sequence>
<evidence type="ECO:0000256" key="1">
    <source>
        <dbReference type="SAM" id="SignalP"/>
    </source>
</evidence>
<protein>
    <submittedName>
        <fullName evidence="2">Uncharacterized protein</fullName>
    </submittedName>
</protein>
<dbReference type="EMBL" id="CP024847">
    <property type="protein sequence ID" value="AUR52964.1"/>
    <property type="molecule type" value="Genomic_DNA"/>
</dbReference>